<proteinExistence type="predicted"/>
<feature type="transmembrane region" description="Helical" evidence="1">
    <location>
        <begin position="121"/>
        <end position="140"/>
    </location>
</feature>
<evidence type="ECO:0000256" key="1">
    <source>
        <dbReference type="SAM" id="Phobius"/>
    </source>
</evidence>
<organism evidence="2 3">
    <name type="scientific">Ceraceosorus guamensis</name>
    <dbReference type="NCBI Taxonomy" id="1522189"/>
    <lineage>
        <taxon>Eukaryota</taxon>
        <taxon>Fungi</taxon>
        <taxon>Dikarya</taxon>
        <taxon>Basidiomycota</taxon>
        <taxon>Ustilaginomycotina</taxon>
        <taxon>Exobasidiomycetes</taxon>
        <taxon>Ceraceosorales</taxon>
        <taxon>Ceraceosoraceae</taxon>
        <taxon>Ceraceosorus</taxon>
    </lineage>
</organism>
<keyword evidence="1" id="KW-0472">Membrane</keyword>
<keyword evidence="1" id="KW-1133">Transmembrane helix</keyword>
<feature type="transmembrane region" description="Helical" evidence="1">
    <location>
        <begin position="43"/>
        <end position="65"/>
    </location>
</feature>
<dbReference type="GeneID" id="37032180"/>
<dbReference type="EMBL" id="KZ819381">
    <property type="protein sequence ID" value="PWN42268.1"/>
    <property type="molecule type" value="Genomic_DNA"/>
</dbReference>
<dbReference type="RefSeq" id="XP_025369428.1">
    <property type="nucleotide sequence ID" value="XM_025510310.1"/>
</dbReference>
<keyword evidence="1" id="KW-0812">Transmembrane</keyword>
<gene>
    <name evidence="2" type="ORF">IE81DRAFT_136598</name>
</gene>
<name>A0A316VZD3_9BASI</name>
<evidence type="ECO:0000313" key="3">
    <source>
        <dbReference type="Proteomes" id="UP000245783"/>
    </source>
</evidence>
<dbReference type="AlphaFoldDB" id="A0A316VZD3"/>
<dbReference type="InParanoid" id="A0A316VZD3"/>
<evidence type="ECO:0000313" key="2">
    <source>
        <dbReference type="EMBL" id="PWN42268.1"/>
    </source>
</evidence>
<keyword evidence="3" id="KW-1185">Reference proteome</keyword>
<sequence length="182" mass="19954">MSSFKLLPLHFRSMAETRQAFSGQLSSIGSAQARNTYTDALSMQTLVLALVALGTVAALTHLLLLSKLSTSRLALGEREAESEANLTQAQREFQEQEEFRRLNGEPLDEEAFWSEARRGKLSLILTCWMGLVANAALLGFEALRTSQRSSGEAASALAVPSITAVAWVRIARGLLRQRRCLC</sequence>
<accession>A0A316VZD3</accession>
<protein>
    <submittedName>
        <fullName evidence="2">Uncharacterized protein</fullName>
    </submittedName>
</protein>
<dbReference type="Proteomes" id="UP000245783">
    <property type="component" value="Unassembled WGS sequence"/>
</dbReference>
<reference evidence="2 3" key="1">
    <citation type="journal article" date="2018" name="Mol. Biol. Evol.">
        <title>Broad Genomic Sampling Reveals a Smut Pathogenic Ancestry of the Fungal Clade Ustilaginomycotina.</title>
        <authorList>
            <person name="Kijpornyongpan T."/>
            <person name="Mondo S.J."/>
            <person name="Barry K."/>
            <person name="Sandor L."/>
            <person name="Lee J."/>
            <person name="Lipzen A."/>
            <person name="Pangilinan J."/>
            <person name="LaButti K."/>
            <person name="Hainaut M."/>
            <person name="Henrissat B."/>
            <person name="Grigoriev I.V."/>
            <person name="Spatafora J.W."/>
            <person name="Aime M.C."/>
        </authorList>
    </citation>
    <scope>NUCLEOTIDE SEQUENCE [LARGE SCALE GENOMIC DNA]</scope>
    <source>
        <strain evidence="2 3">MCA 4658</strain>
    </source>
</reference>
<feature type="transmembrane region" description="Helical" evidence="1">
    <location>
        <begin position="152"/>
        <end position="170"/>
    </location>
</feature>